<keyword evidence="10" id="KW-0282">Flagellum</keyword>
<gene>
    <name evidence="10" type="ORF">C4532_04595</name>
</gene>
<evidence type="ECO:0000256" key="8">
    <source>
        <dbReference type="SAM" id="Phobius"/>
    </source>
</evidence>
<dbReference type="PANTHER" id="PTHR30329:SF21">
    <property type="entry name" value="LIPOPROTEIN YIAD-RELATED"/>
    <property type="match status" value="1"/>
</dbReference>
<proteinExistence type="inferred from homology"/>
<dbReference type="CDD" id="cd07185">
    <property type="entry name" value="OmpA_C-like"/>
    <property type="match status" value="1"/>
</dbReference>
<evidence type="ECO:0000256" key="1">
    <source>
        <dbReference type="ARBA" id="ARBA00004162"/>
    </source>
</evidence>
<keyword evidence="10" id="KW-0966">Cell projection</keyword>
<dbReference type="EMBL" id="QZKI01000028">
    <property type="protein sequence ID" value="RJP73388.1"/>
    <property type="molecule type" value="Genomic_DNA"/>
</dbReference>
<evidence type="ECO:0000256" key="5">
    <source>
        <dbReference type="ARBA" id="ARBA00022989"/>
    </source>
</evidence>
<keyword evidence="5 8" id="KW-1133">Transmembrane helix</keyword>
<keyword evidence="3" id="KW-1003">Cell membrane</keyword>
<protein>
    <submittedName>
        <fullName evidence="10">Flagellar motor protein MotB</fullName>
    </submittedName>
</protein>
<dbReference type="PROSITE" id="PS51123">
    <property type="entry name" value="OMPA_2"/>
    <property type="match status" value="1"/>
</dbReference>
<name>A0A419F4J4_9BACT</name>
<dbReference type="AlphaFoldDB" id="A0A419F4J4"/>
<evidence type="ECO:0000256" key="4">
    <source>
        <dbReference type="ARBA" id="ARBA00022692"/>
    </source>
</evidence>
<reference evidence="10 11" key="1">
    <citation type="journal article" date="2017" name="ISME J.">
        <title>Energy and carbon metabolisms in a deep terrestrial subsurface fluid microbial community.</title>
        <authorList>
            <person name="Momper L."/>
            <person name="Jungbluth S.P."/>
            <person name="Lee M.D."/>
            <person name="Amend J.P."/>
        </authorList>
    </citation>
    <scope>NUCLEOTIDE SEQUENCE [LARGE SCALE GENOMIC DNA]</scope>
    <source>
        <strain evidence="10">SURF_17</strain>
    </source>
</reference>
<feature type="domain" description="OmpA-like" evidence="9">
    <location>
        <begin position="115"/>
        <end position="236"/>
    </location>
</feature>
<dbReference type="SUPFAM" id="SSF103088">
    <property type="entry name" value="OmpA-like"/>
    <property type="match status" value="1"/>
</dbReference>
<dbReference type="Pfam" id="PF13677">
    <property type="entry name" value="MotB_plug"/>
    <property type="match status" value="1"/>
</dbReference>
<evidence type="ECO:0000256" key="7">
    <source>
        <dbReference type="PROSITE-ProRule" id="PRU00473"/>
    </source>
</evidence>
<evidence type="ECO:0000259" key="9">
    <source>
        <dbReference type="PROSITE" id="PS51123"/>
    </source>
</evidence>
<sequence length="248" mass="27529">MGKYGKNNGNNQGEVDSPVAPGWMVTYGDIMGLLLTFFVLLLSYSTIKEEAFRRAISSFQEALGVLPQDRSVMNFEHIPAVRLSPPLPPEEIMKRIRNAISGAGLRESVRVKLEREGIRITIQTPILFDSGKADLRPDALPVLDELVKIFGESPNDVVVEGHTDNVPIHTPEFPSNWELSTARAISVTRYFFQKGNLKAARFAVAGYGEYHPVAANDTPEGRQENRRVEILLKNIEQTEAPEVKEGGT</sequence>
<keyword evidence="6 7" id="KW-0472">Membrane</keyword>
<dbReference type="Gene3D" id="3.30.1330.60">
    <property type="entry name" value="OmpA-like domain"/>
    <property type="match status" value="1"/>
</dbReference>
<keyword evidence="10" id="KW-0969">Cilium</keyword>
<dbReference type="InterPro" id="IPR050330">
    <property type="entry name" value="Bact_OuterMem_StrucFunc"/>
</dbReference>
<dbReference type="Proteomes" id="UP000285961">
    <property type="component" value="Unassembled WGS sequence"/>
</dbReference>
<comment type="caution">
    <text evidence="10">The sequence shown here is derived from an EMBL/GenBank/DDBJ whole genome shotgun (WGS) entry which is preliminary data.</text>
</comment>
<dbReference type="PANTHER" id="PTHR30329">
    <property type="entry name" value="STATOR ELEMENT OF FLAGELLAR MOTOR COMPLEX"/>
    <property type="match status" value="1"/>
</dbReference>
<dbReference type="Pfam" id="PF00691">
    <property type="entry name" value="OmpA"/>
    <property type="match status" value="1"/>
</dbReference>
<feature type="transmembrane region" description="Helical" evidence="8">
    <location>
        <begin position="20"/>
        <end position="44"/>
    </location>
</feature>
<keyword evidence="4 8" id="KW-0812">Transmembrane</keyword>
<organism evidence="10 11">
    <name type="scientific">Candidatus Abyssobacteria bacterium SURF_17</name>
    <dbReference type="NCBI Taxonomy" id="2093361"/>
    <lineage>
        <taxon>Bacteria</taxon>
        <taxon>Pseudomonadati</taxon>
        <taxon>Candidatus Hydrogenedentota</taxon>
        <taxon>Candidatus Abyssobacteria</taxon>
    </lineage>
</organism>
<evidence type="ECO:0000256" key="6">
    <source>
        <dbReference type="ARBA" id="ARBA00023136"/>
    </source>
</evidence>
<evidence type="ECO:0000256" key="3">
    <source>
        <dbReference type="ARBA" id="ARBA00022475"/>
    </source>
</evidence>
<evidence type="ECO:0000256" key="2">
    <source>
        <dbReference type="ARBA" id="ARBA00008914"/>
    </source>
</evidence>
<evidence type="ECO:0000313" key="10">
    <source>
        <dbReference type="EMBL" id="RJP73388.1"/>
    </source>
</evidence>
<accession>A0A419F4J4</accession>
<evidence type="ECO:0000313" key="11">
    <source>
        <dbReference type="Proteomes" id="UP000285961"/>
    </source>
</evidence>
<comment type="similarity">
    <text evidence="2">Belongs to the MotB family.</text>
</comment>
<comment type="subcellular location">
    <subcellularLocation>
        <location evidence="1">Cell membrane</location>
        <topology evidence="1">Single-pass membrane protein</topology>
    </subcellularLocation>
</comment>
<dbReference type="InterPro" id="IPR006665">
    <property type="entry name" value="OmpA-like"/>
</dbReference>
<dbReference type="InterPro" id="IPR036737">
    <property type="entry name" value="OmpA-like_sf"/>
</dbReference>
<dbReference type="InterPro" id="IPR025713">
    <property type="entry name" value="MotB-like_N_dom"/>
</dbReference>
<dbReference type="GO" id="GO:0005886">
    <property type="term" value="C:plasma membrane"/>
    <property type="evidence" value="ECO:0007669"/>
    <property type="project" value="UniProtKB-SubCell"/>
</dbReference>